<dbReference type="InterPro" id="IPR011333">
    <property type="entry name" value="SKP1/BTB/POZ_sf"/>
</dbReference>
<dbReference type="OrthoDB" id="3217871at2759"/>
<evidence type="ECO:0000259" key="1">
    <source>
        <dbReference type="PROSITE" id="PS50097"/>
    </source>
</evidence>
<protein>
    <recommendedName>
        <fullName evidence="1">BTB domain-containing protein</fullName>
    </recommendedName>
</protein>
<feature type="domain" description="BTB" evidence="1">
    <location>
        <begin position="43"/>
        <end position="117"/>
    </location>
</feature>
<accession>A0A409YA59</accession>
<dbReference type="AlphaFoldDB" id="A0A409YA59"/>
<dbReference type="Proteomes" id="UP000284706">
    <property type="component" value="Unassembled WGS sequence"/>
</dbReference>
<dbReference type="SUPFAM" id="SSF54695">
    <property type="entry name" value="POZ domain"/>
    <property type="match status" value="1"/>
</dbReference>
<reference evidence="2 3" key="1">
    <citation type="journal article" date="2018" name="Evol. Lett.">
        <title>Horizontal gene cluster transfer increased hallucinogenic mushroom diversity.</title>
        <authorList>
            <person name="Reynolds H.T."/>
            <person name="Vijayakumar V."/>
            <person name="Gluck-Thaler E."/>
            <person name="Korotkin H.B."/>
            <person name="Matheny P.B."/>
            <person name="Slot J.C."/>
        </authorList>
    </citation>
    <scope>NUCLEOTIDE SEQUENCE [LARGE SCALE GENOMIC DNA]</scope>
    <source>
        <strain evidence="2 3">SRW20</strain>
    </source>
</reference>
<dbReference type="InParanoid" id="A0A409YA59"/>
<evidence type="ECO:0000313" key="2">
    <source>
        <dbReference type="EMBL" id="PPQ99879.1"/>
    </source>
</evidence>
<comment type="caution">
    <text evidence="2">The sequence shown here is derived from an EMBL/GenBank/DDBJ whole genome shotgun (WGS) entry which is preliminary data.</text>
</comment>
<dbReference type="PROSITE" id="PS50097">
    <property type="entry name" value="BTB"/>
    <property type="match status" value="1"/>
</dbReference>
<organism evidence="2 3">
    <name type="scientific">Gymnopilus dilepis</name>
    <dbReference type="NCBI Taxonomy" id="231916"/>
    <lineage>
        <taxon>Eukaryota</taxon>
        <taxon>Fungi</taxon>
        <taxon>Dikarya</taxon>
        <taxon>Basidiomycota</taxon>
        <taxon>Agaricomycotina</taxon>
        <taxon>Agaricomycetes</taxon>
        <taxon>Agaricomycetidae</taxon>
        <taxon>Agaricales</taxon>
        <taxon>Agaricineae</taxon>
        <taxon>Hymenogastraceae</taxon>
        <taxon>Gymnopilus</taxon>
    </lineage>
</organism>
<proteinExistence type="predicted"/>
<sequence>MASPASLSPANLEALRQLLPTLATNCTGTPTPSRSKSKSFWLEDGNVIIETPDLQFRVYRGLLSRHSPYFESVLASSEDAQGNFSTHCPTVFLWNDSASDWERVLRVLVNNDTSIFTSDNLDLDGLASILRIGKKYEFLDLCKRGLDRICDEVPLSLEEWDELFNAQEIEEFGIEPHLAGKEIDLLNLLIEFDIQPLLPAAYYICVQNLTLHQIFLGTPRPDGTTSKLSHDSIQKLVLGREKISLFMWRHQIGWSDSATPLAPLWLPHQCGGCQHDRAGAVLDLGSQGPNPRGALFHPNKLIPLFKRKCLDCSEKNAERYVQGRIRIWNDLPSSFDLPSWEELGNTLRSTDSQMVLN</sequence>
<dbReference type="InterPro" id="IPR000210">
    <property type="entry name" value="BTB/POZ_dom"/>
</dbReference>
<evidence type="ECO:0000313" key="3">
    <source>
        <dbReference type="Proteomes" id="UP000284706"/>
    </source>
</evidence>
<dbReference type="EMBL" id="NHYE01001041">
    <property type="protein sequence ID" value="PPQ99879.1"/>
    <property type="molecule type" value="Genomic_DNA"/>
</dbReference>
<dbReference type="Gene3D" id="3.30.710.10">
    <property type="entry name" value="Potassium Channel Kv1.1, Chain A"/>
    <property type="match status" value="1"/>
</dbReference>
<keyword evidence="3" id="KW-1185">Reference proteome</keyword>
<name>A0A409YA59_9AGAR</name>
<gene>
    <name evidence="2" type="ORF">CVT26_009325</name>
</gene>